<evidence type="ECO:0000256" key="7">
    <source>
        <dbReference type="ARBA" id="ARBA00023010"/>
    </source>
</evidence>
<dbReference type="AlphaFoldDB" id="A0A1J4QE55"/>
<evidence type="ECO:0000313" key="11">
    <source>
        <dbReference type="Proteomes" id="UP000243073"/>
    </source>
</evidence>
<sequence>MSANTESQGGAKDTLLWGLVFIILIAAVVANYLYSDLAVVIRAAGVVVAAGVAGLLAYQTQKGKSSFAFAKESRLEMRKVVWPSRQEAIQTTLIVLAVTALVGLFLFLLDGLLVWLVNLVTGV</sequence>
<evidence type="ECO:0000256" key="4">
    <source>
        <dbReference type="ARBA" id="ARBA00022692"/>
    </source>
</evidence>
<dbReference type="PANTHER" id="PTHR33910:SF1">
    <property type="entry name" value="PROTEIN TRANSLOCASE SUBUNIT SECE"/>
    <property type="match status" value="1"/>
</dbReference>
<dbReference type="PRINTS" id="PR01650">
    <property type="entry name" value="SECETRNLCASE"/>
</dbReference>
<reference evidence="10 11" key="1">
    <citation type="submission" date="2016-07" db="EMBL/GenBank/DDBJ databases">
        <title>Draft Genome Sequence of Oceanisphaera psychrotolerans, isolated from coastal sediment samples.</title>
        <authorList>
            <person name="Zhuo S."/>
            <person name="Ruan Z."/>
        </authorList>
    </citation>
    <scope>NUCLEOTIDE SEQUENCE [LARGE SCALE GENOMIC DNA]</scope>
    <source>
        <strain evidence="10 11">LAM-WHM-ZC</strain>
    </source>
</reference>
<comment type="function">
    <text evidence="9">Essential subunit of the Sec protein translocation channel SecYEG. Clamps together the 2 halves of SecY. May contact the channel plug during translocation.</text>
</comment>
<dbReference type="InterPro" id="IPR038379">
    <property type="entry name" value="SecE_sf"/>
</dbReference>
<dbReference type="NCBIfam" id="NF004372">
    <property type="entry name" value="PRK05740.1-2"/>
    <property type="match status" value="1"/>
</dbReference>
<proteinExistence type="inferred from homology"/>
<keyword evidence="8 9" id="KW-0472">Membrane</keyword>
<dbReference type="STRING" id="1414654.BFR47_14315"/>
<dbReference type="PANTHER" id="PTHR33910">
    <property type="entry name" value="PROTEIN TRANSLOCASE SUBUNIT SECE"/>
    <property type="match status" value="1"/>
</dbReference>
<evidence type="ECO:0000256" key="8">
    <source>
        <dbReference type="ARBA" id="ARBA00023136"/>
    </source>
</evidence>
<keyword evidence="4 9" id="KW-0812">Transmembrane</keyword>
<evidence type="ECO:0000313" key="10">
    <source>
        <dbReference type="EMBL" id="OIN09640.1"/>
    </source>
</evidence>
<comment type="subunit">
    <text evidence="9">Component of the Sec protein translocase complex. Heterotrimer consisting of SecY, SecE and SecG subunits. The heterotrimers can form oligomers, although 1 heterotrimer is thought to be able to translocate proteins. Interacts with the ribosome. Interacts with SecDF, and other proteins may be involved. Interacts with SecA.</text>
</comment>
<keyword evidence="6 9" id="KW-1133">Transmembrane helix</keyword>
<protein>
    <recommendedName>
        <fullName evidence="9">Protein translocase subunit SecE</fullName>
    </recommendedName>
</protein>
<dbReference type="HAMAP" id="MF_00422">
    <property type="entry name" value="SecE"/>
    <property type="match status" value="1"/>
</dbReference>
<dbReference type="RefSeq" id="WP_071472648.1">
    <property type="nucleotide sequence ID" value="NZ_MDKE01000020.1"/>
</dbReference>
<evidence type="ECO:0000256" key="6">
    <source>
        <dbReference type="ARBA" id="ARBA00022989"/>
    </source>
</evidence>
<keyword evidence="3 9" id="KW-1003">Cell membrane</keyword>
<dbReference type="Proteomes" id="UP000243073">
    <property type="component" value="Unassembled WGS sequence"/>
</dbReference>
<dbReference type="EMBL" id="MDKE01000020">
    <property type="protein sequence ID" value="OIN09640.1"/>
    <property type="molecule type" value="Genomic_DNA"/>
</dbReference>
<comment type="caution">
    <text evidence="10">The sequence shown here is derived from an EMBL/GenBank/DDBJ whole genome shotgun (WGS) entry which is preliminary data.</text>
</comment>
<dbReference type="Pfam" id="PF00584">
    <property type="entry name" value="SecE"/>
    <property type="match status" value="1"/>
</dbReference>
<comment type="similarity">
    <text evidence="9">Belongs to the SecE/SEC61-gamma family.</text>
</comment>
<comment type="subcellular location">
    <subcellularLocation>
        <location evidence="1">Membrane</location>
    </subcellularLocation>
</comment>
<feature type="transmembrane region" description="Helical" evidence="9">
    <location>
        <begin position="93"/>
        <end position="117"/>
    </location>
</feature>
<evidence type="ECO:0000256" key="9">
    <source>
        <dbReference type="HAMAP-Rule" id="MF_00422"/>
    </source>
</evidence>
<name>A0A1J4QE55_9GAMM</name>
<keyword evidence="2 9" id="KW-0813">Transport</keyword>
<dbReference type="Gene3D" id="1.20.5.1030">
    <property type="entry name" value="Preprotein translocase secy subunit"/>
    <property type="match status" value="1"/>
</dbReference>
<accession>A0A1J4QE55</accession>
<dbReference type="NCBIfam" id="TIGR00964">
    <property type="entry name" value="secE_bact"/>
    <property type="match status" value="1"/>
</dbReference>
<feature type="transmembrane region" description="Helical" evidence="9">
    <location>
        <begin position="40"/>
        <end position="58"/>
    </location>
</feature>
<keyword evidence="11" id="KW-1185">Reference proteome</keyword>
<dbReference type="GO" id="GO:0005886">
    <property type="term" value="C:plasma membrane"/>
    <property type="evidence" value="ECO:0007669"/>
    <property type="project" value="UniProtKB-UniRule"/>
</dbReference>
<dbReference type="GO" id="GO:0006605">
    <property type="term" value="P:protein targeting"/>
    <property type="evidence" value="ECO:0007669"/>
    <property type="project" value="UniProtKB-UniRule"/>
</dbReference>
<keyword evidence="5 9" id="KW-0653">Protein transport</keyword>
<evidence type="ECO:0000256" key="2">
    <source>
        <dbReference type="ARBA" id="ARBA00022448"/>
    </source>
</evidence>
<comment type="caution">
    <text evidence="9">Lacks conserved residue(s) required for the propagation of feature annotation.</text>
</comment>
<feature type="transmembrane region" description="Helical" evidence="9">
    <location>
        <begin position="15"/>
        <end position="34"/>
    </location>
</feature>
<dbReference type="GO" id="GO:0043952">
    <property type="term" value="P:protein transport by the Sec complex"/>
    <property type="evidence" value="ECO:0007669"/>
    <property type="project" value="UniProtKB-UniRule"/>
</dbReference>
<dbReference type="PROSITE" id="PS01067">
    <property type="entry name" value="SECE_SEC61G"/>
    <property type="match status" value="1"/>
</dbReference>
<keyword evidence="7 9" id="KW-0811">Translocation</keyword>
<dbReference type="GO" id="GO:0065002">
    <property type="term" value="P:intracellular protein transmembrane transport"/>
    <property type="evidence" value="ECO:0007669"/>
    <property type="project" value="UniProtKB-UniRule"/>
</dbReference>
<gene>
    <name evidence="9" type="primary">secE</name>
    <name evidence="10" type="ORF">BFR47_14315</name>
</gene>
<evidence type="ECO:0000256" key="3">
    <source>
        <dbReference type="ARBA" id="ARBA00022475"/>
    </source>
</evidence>
<dbReference type="GO" id="GO:0008320">
    <property type="term" value="F:protein transmembrane transporter activity"/>
    <property type="evidence" value="ECO:0007669"/>
    <property type="project" value="UniProtKB-UniRule"/>
</dbReference>
<dbReference type="GO" id="GO:0009306">
    <property type="term" value="P:protein secretion"/>
    <property type="evidence" value="ECO:0007669"/>
    <property type="project" value="UniProtKB-UniRule"/>
</dbReference>
<organism evidence="10 11">
    <name type="scientific">Oceanisphaera psychrotolerans</name>
    <dbReference type="NCBI Taxonomy" id="1414654"/>
    <lineage>
        <taxon>Bacteria</taxon>
        <taxon>Pseudomonadati</taxon>
        <taxon>Pseudomonadota</taxon>
        <taxon>Gammaproteobacteria</taxon>
        <taxon>Aeromonadales</taxon>
        <taxon>Aeromonadaceae</taxon>
        <taxon>Oceanisphaera</taxon>
    </lineage>
</organism>
<evidence type="ECO:0000256" key="5">
    <source>
        <dbReference type="ARBA" id="ARBA00022927"/>
    </source>
</evidence>
<evidence type="ECO:0000256" key="1">
    <source>
        <dbReference type="ARBA" id="ARBA00004370"/>
    </source>
</evidence>
<dbReference type="OrthoDB" id="9806365at2"/>
<dbReference type="InterPro" id="IPR005807">
    <property type="entry name" value="SecE_bac"/>
</dbReference>
<dbReference type="InterPro" id="IPR001901">
    <property type="entry name" value="Translocase_SecE/Sec61-g"/>
</dbReference>